<protein>
    <recommendedName>
        <fullName evidence="4">Phosphatase PAP2 family protein</fullName>
    </recommendedName>
</protein>
<dbReference type="Gene3D" id="1.10.606.20">
    <property type="match status" value="1"/>
</dbReference>
<name>A0A9D7XCF4_9BACT</name>
<keyword evidence="1" id="KW-0732">Signal</keyword>
<proteinExistence type="predicted"/>
<dbReference type="PANTHER" id="PTHR34599:SF1">
    <property type="entry name" value="PHOSPHATIDIC ACID PHOSPHATASE TYPE 2_HALOPEROXIDASE DOMAIN-CONTAINING PROTEIN"/>
    <property type="match status" value="1"/>
</dbReference>
<feature type="chain" id="PRO_5039050493" description="Phosphatase PAP2 family protein" evidence="1">
    <location>
        <begin position="18"/>
        <end position="451"/>
    </location>
</feature>
<dbReference type="EMBL" id="JADKFW010000004">
    <property type="protein sequence ID" value="MBK9716709.1"/>
    <property type="molecule type" value="Genomic_DNA"/>
</dbReference>
<dbReference type="InterPro" id="IPR052559">
    <property type="entry name" value="V-haloperoxidase"/>
</dbReference>
<accession>A0A9D7XCF4</accession>
<gene>
    <name evidence="2" type="ORF">IPO85_04190</name>
</gene>
<dbReference type="Proteomes" id="UP000808349">
    <property type="component" value="Unassembled WGS sequence"/>
</dbReference>
<feature type="signal peptide" evidence="1">
    <location>
        <begin position="1"/>
        <end position="17"/>
    </location>
</feature>
<reference evidence="2 3" key="1">
    <citation type="submission" date="2020-10" db="EMBL/GenBank/DDBJ databases">
        <title>Connecting structure to function with the recovery of over 1000 high-quality activated sludge metagenome-assembled genomes encoding full-length rRNA genes using long-read sequencing.</title>
        <authorList>
            <person name="Singleton C.M."/>
            <person name="Petriglieri F."/>
            <person name="Kristensen J.M."/>
            <person name="Kirkegaard R.H."/>
            <person name="Michaelsen T.Y."/>
            <person name="Andersen M.H."/>
            <person name="Karst S.M."/>
            <person name="Dueholm M.S."/>
            <person name="Nielsen P.H."/>
            <person name="Albertsen M."/>
        </authorList>
    </citation>
    <scope>NUCLEOTIDE SEQUENCE [LARGE SCALE GENOMIC DNA]</scope>
    <source>
        <strain evidence="2">Ribe_18-Q3-R11-54_BAT3C.373</strain>
    </source>
</reference>
<sequence>MRSFHYLTVKKSFLALAASIVFLSSCIKNDNNSITTTSDLKSENGKLATDWVVLSLTLTKEAPGYTSPVAARTFAYLSLGMYELLVPGMPEYSSMQGKLNGFNRGTMPNTKQVGEISWNLSLNEGMFKLYKYFYRNSSPASLSLIDKLHQNNLDVYSKGLTTDVISNSLTYGKGHAEALIKYAETDGQAEAFLNNYPDSYKTPNGQGLWVPLNNQIKKPLQPYWGNVRTFLSYSIQETDMIAPPEYSNDKTSVMYAYAVDVRNKVENLTKEEEVMVRFWNDEQEHSITPAGHMMSVLAQVLKEEGKDLGFCAYAFMKLGITLHDATVMAWKTKYKYNTVRPESYIKSNIDNEFIALVNATPTPEYSSSPSAIASAAVEVLGNLFGYSYAFTDRTYEYRKDIDGSPRSLKSFQHMSKEVSDASLFGGIHYRFSLEAGEKQGISVGKNINSLR</sequence>
<dbReference type="AlphaFoldDB" id="A0A9D7XCF4"/>
<evidence type="ECO:0000313" key="2">
    <source>
        <dbReference type="EMBL" id="MBK9716709.1"/>
    </source>
</evidence>
<evidence type="ECO:0000256" key="1">
    <source>
        <dbReference type="SAM" id="SignalP"/>
    </source>
</evidence>
<comment type="caution">
    <text evidence="2">The sequence shown here is derived from an EMBL/GenBank/DDBJ whole genome shotgun (WGS) entry which is preliminary data.</text>
</comment>
<dbReference type="SUPFAM" id="SSF48317">
    <property type="entry name" value="Acid phosphatase/Vanadium-dependent haloperoxidase"/>
    <property type="match status" value="1"/>
</dbReference>
<dbReference type="InterPro" id="IPR036938">
    <property type="entry name" value="PAP2/HPO_sf"/>
</dbReference>
<evidence type="ECO:0008006" key="4">
    <source>
        <dbReference type="Google" id="ProtNLM"/>
    </source>
</evidence>
<dbReference type="PANTHER" id="PTHR34599">
    <property type="entry name" value="PEROXIDASE-RELATED"/>
    <property type="match status" value="1"/>
</dbReference>
<organism evidence="2 3">
    <name type="scientific">Candidatus Defluviibacterium haderslevense</name>
    <dbReference type="NCBI Taxonomy" id="2981993"/>
    <lineage>
        <taxon>Bacteria</taxon>
        <taxon>Pseudomonadati</taxon>
        <taxon>Bacteroidota</taxon>
        <taxon>Saprospiria</taxon>
        <taxon>Saprospirales</taxon>
        <taxon>Saprospiraceae</taxon>
        <taxon>Candidatus Defluviibacterium</taxon>
    </lineage>
</organism>
<evidence type="ECO:0000313" key="3">
    <source>
        <dbReference type="Proteomes" id="UP000808349"/>
    </source>
</evidence>
<dbReference type="PROSITE" id="PS51257">
    <property type="entry name" value="PROKAR_LIPOPROTEIN"/>
    <property type="match status" value="1"/>
</dbReference>